<sequence>MLKMVLIRHGKTYGNTQGRYIGARTDEPLCPEGKAALFKSSYPVAEFVYVSPMKRCIETAQCIYPGIPMEKNLLLKECDFGVFENKSYKELSGNSDYQAWIDSNGTLPFPEGESSEAFQSRCAKGFLQCVEHAIQKNISRAAMVVHGGTIMSILCSFALPKGEYFKWQIENGAYYELTIEEKLWKQEQTIGLVKKGKFGNA</sequence>
<reference evidence="2" key="1">
    <citation type="submission" date="2018-06" db="EMBL/GenBank/DDBJ databases">
        <title>Description of Blautia argi sp. nov., a new anaerobic isolated from dog feces.</title>
        <authorList>
            <person name="Chang Y.-H."/>
            <person name="Paek J."/>
            <person name="Shin Y."/>
        </authorList>
    </citation>
    <scope>NUCLEOTIDE SEQUENCE [LARGE SCALE GENOMIC DNA]</scope>
    <source>
        <strain evidence="2">KCTC 15426</strain>
    </source>
</reference>
<proteinExistence type="predicted"/>
<dbReference type="SUPFAM" id="SSF53254">
    <property type="entry name" value="Phosphoglycerate mutase-like"/>
    <property type="match status" value="1"/>
</dbReference>
<dbReference type="InterPro" id="IPR013078">
    <property type="entry name" value="His_Pase_superF_clade-1"/>
</dbReference>
<dbReference type="SMART" id="SM00855">
    <property type="entry name" value="PGAM"/>
    <property type="match status" value="1"/>
</dbReference>
<protein>
    <submittedName>
        <fullName evidence="1">Histidine phosphatase family protein</fullName>
    </submittedName>
</protein>
<dbReference type="KEGG" id="blau:DQQ01_09585"/>
<name>A0A2Z4UBZ2_9FIRM</name>
<dbReference type="Pfam" id="PF00300">
    <property type="entry name" value="His_Phos_1"/>
    <property type="match status" value="1"/>
</dbReference>
<dbReference type="CDD" id="cd07067">
    <property type="entry name" value="HP_PGM_like"/>
    <property type="match status" value="1"/>
</dbReference>
<dbReference type="Gene3D" id="3.40.50.1240">
    <property type="entry name" value="Phosphoglycerate mutase-like"/>
    <property type="match status" value="1"/>
</dbReference>
<dbReference type="InterPro" id="IPR050275">
    <property type="entry name" value="PGM_Phosphatase"/>
</dbReference>
<accession>A0A2Z4UBZ2</accession>
<organism evidence="1 2">
    <name type="scientific">Blautia argi</name>
    <dbReference type="NCBI Taxonomy" id="1912897"/>
    <lineage>
        <taxon>Bacteria</taxon>
        <taxon>Bacillati</taxon>
        <taxon>Bacillota</taxon>
        <taxon>Clostridia</taxon>
        <taxon>Lachnospirales</taxon>
        <taxon>Lachnospiraceae</taxon>
        <taxon>Blautia</taxon>
    </lineage>
</organism>
<keyword evidence="2" id="KW-1185">Reference proteome</keyword>
<dbReference type="GO" id="GO:0016791">
    <property type="term" value="F:phosphatase activity"/>
    <property type="evidence" value="ECO:0007669"/>
    <property type="project" value="TreeGrafter"/>
</dbReference>
<dbReference type="PANTHER" id="PTHR48100:SF59">
    <property type="entry name" value="ADENOSYLCOBALAMIN_ALPHA-RIBAZOLE PHOSPHATASE"/>
    <property type="match status" value="1"/>
</dbReference>
<gene>
    <name evidence="1" type="ORF">DQQ01_09585</name>
</gene>
<dbReference type="GO" id="GO:0005737">
    <property type="term" value="C:cytoplasm"/>
    <property type="evidence" value="ECO:0007669"/>
    <property type="project" value="TreeGrafter"/>
</dbReference>
<dbReference type="RefSeq" id="WP_111919848.1">
    <property type="nucleotide sequence ID" value="NZ_CAUWHR010000007.1"/>
</dbReference>
<evidence type="ECO:0000313" key="1">
    <source>
        <dbReference type="EMBL" id="AWY98359.1"/>
    </source>
</evidence>
<dbReference type="OrthoDB" id="9783269at2"/>
<dbReference type="Proteomes" id="UP000250003">
    <property type="component" value="Chromosome"/>
</dbReference>
<dbReference type="AlphaFoldDB" id="A0A2Z4UBZ2"/>
<dbReference type="PANTHER" id="PTHR48100">
    <property type="entry name" value="BROAD-SPECIFICITY PHOSPHATASE YOR283W-RELATED"/>
    <property type="match status" value="1"/>
</dbReference>
<dbReference type="EMBL" id="CP030280">
    <property type="protein sequence ID" value="AWY98359.1"/>
    <property type="molecule type" value="Genomic_DNA"/>
</dbReference>
<evidence type="ECO:0000313" key="2">
    <source>
        <dbReference type="Proteomes" id="UP000250003"/>
    </source>
</evidence>
<dbReference type="InterPro" id="IPR029033">
    <property type="entry name" value="His_PPase_superfam"/>
</dbReference>